<dbReference type="Pfam" id="PF03060">
    <property type="entry name" value="NMO"/>
    <property type="match status" value="2"/>
</dbReference>
<dbReference type="GO" id="GO:0016491">
    <property type="term" value="F:oxidoreductase activity"/>
    <property type="evidence" value="ECO:0007669"/>
    <property type="project" value="UniProtKB-KW"/>
</dbReference>
<reference evidence="4 5" key="1">
    <citation type="submission" date="2024-10" db="EMBL/GenBank/DDBJ databases">
        <title>The Natural Products Discovery Center: Release of the First 8490 Sequenced Strains for Exploring Actinobacteria Biosynthetic Diversity.</title>
        <authorList>
            <person name="Kalkreuter E."/>
            <person name="Kautsar S.A."/>
            <person name="Yang D."/>
            <person name="Bader C.D."/>
            <person name="Teijaro C.N."/>
            <person name="Fluegel L."/>
            <person name="Davis C.M."/>
            <person name="Simpson J.R."/>
            <person name="Lauterbach L."/>
            <person name="Steele A.D."/>
            <person name="Gui C."/>
            <person name="Meng S."/>
            <person name="Li G."/>
            <person name="Viehrig K."/>
            <person name="Ye F."/>
            <person name="Su P."/>
            <person name="Kiefer A.F."/>
            <person name="Nichols A."/>
            <person name="Cepeda A.J."/>
            <person name="Yan W."/>
            <person name="Fan B."/>
            <person name="Jiang Y."/>
            <person name="Adhikari A."/>
            <person name="Zheng C.-J."/>
            <person name="Schuster L."/>
            <person name="Cowan T.M."/>
            <person name="Smanski M.J."/>
            <person name="Chevrette M.G."/>
            <person name="De Carvalho L.P.S."/>
            <person name="Shen B."/>
        </authorList>
    </citation>
    <scope>NUCLEOTIDE SEQUENCE [LARGE SCALE GENOMIC DNA]</scope>
    <source>
        <strain evidence="4 5">NPDC003040</strain>
    </source>
</reference>
<evidence type="ECO:0000313" key="4">
    <source>
        <dbReference type="EMBL" id="MFF3225669.1"/>
    </source>
</evidence>
<keyword evidence="1" id="KW-0285">Flavoprotein</keyword>
<dbReference type="PANTHER" id="PTHR32332:SF31">
    <property type="entry name" value="2-NITROPROPANE DIOXYGENASE FAMILY, PUTATIVE (AFU_ORTHOLOGUE AFUA_2G09850)-RELATED"/>
    <property type="match status" value="1"/>
</dbReference>
<evidence type="ECO:0000256" key="3">
    <source>
        <dbReference type="ARBA" id="ARBA00023002"/>
    </source>
</evidence>
<evidence type="ECO:0000256" key="2">
    <source>
        <dbReference type="ARBA" id="ARBA00022643"/>
    </source>
</evidence>
<organism evidence="4 5">
    <name type="scientific">Nocardia suismassiliense</name>
    <dbReference type="NCBI Taxonomy" id="2077092"/>
    <lineage>
        <taxon>Bacteria</taxon>
        <taxon>Bacillati</taxon>
        <taxon>Actinomycetota</taxon>
        <taxon>Actinomycetes</taxon>
        <taxon>Mycobacteriales</taxon>
        <taxon>Nocardiaceae</taxon>
        <taxon>Nocardia</taxon>
    </lineage>
</organism>
<dbReference type="CDD" id="cd04730">
    <property type="entry name" value="NPD_like"/>
    <property type="match status" value="1"/>
</dbReference>
<dbReference type="PANTHER" id="PTHR32332">
    <property type="entry name" value="2-NITROPROPANE DIOXYGENASE"/>
    <property type="match status" value="1"/>
</dbReference>
<name>A0ABW6QX08_9NOCA</name>
<gene>
    <name evidence="4" type="ORF">ACFYV7_22935</name>
</gene>
<dbReference type="EC" id="1.13.12.-" evidence="4"/>
<keyword evidence="5" id="KW-1185">Reference proteome</keyword>
<accession>A0ABW6QX08</accession>
<sequence>MTSGAVESSSADGVRAFDGLATEWSRGMGLRVPLVNAPMGGVAGGRFAAAVTAAGGLGMIGMGSAGSAQALQRELRELGDVRGPFGIGVVDWVVGAEPELLAAAVAAAPALISVSFGQDLSWVQRVREAGIRTATQVYTVDDARRAEDAGIDVVVARGAEGGGHGAPEMATLPLLDAVVGAVSVPVLAAGGIGSPASLAGVLAAGADGAWVGTCLAACSESLLADGARRAMVAAEGTDTMLTRVFDVGMEWPWPTRFPARVLRNEFANRWTGREQRLSDDEQAKQALAAAMSADDPRIAPVDAGEAVGMVARVEPVGAAIENLCAGAARLLEGRTRRR</sequence>
<dbReference type="SUPFAM" id="SSF51412">
    <property type="entry name" value="Inosine monophosphate dehydrogenase (IMPDH)"/>
    <property type="match status" value="1"/>
</dbReference>
<evidence type="ECO:0000313" key="5">
    <source>
        <dbReference type="Proteomes" id="UP001601948"/>
    </source>
</evidence>
<dbReference type="InterPro" id="IPR013785">
    <property type="entry name" value="Aldolase_TIM"/>
</dbReference>
<proteinExistence type="predicted"/>
<dbReference type="Gene3D" id="3.20.20.70">
    <property type="entry name" value="Aldolase class I"/>
    <property type="match status" value="1"/>
</dbReference>
<keyword evidence="3 4" id="KW-0560">Oxidoreductase</keyword>
<evidence type="ECO:0000256" key="1">
    <source>
        <dbReference type="ARBA" id="ARBA00022630"/>
    </source>
</evidence>
<dbReference type="InterPro" id="IPR004136">
    <property type="entry name" value="NMO"/>
</dbReference>
<keyword evidence="2" id="KW-0288">FMN</keyword>
<dbReference type="Proteomes" id="UP001601948">
    <property type="component" value="Unassembled WGS sequence"/>
</dbReference>
<dbReference type="EMBL" id="JBIAPI010000006">
    <property type="protein sequence ID" value="MFF3225669.1"/>
    <property type="molecule type" value="Genomic_DNA"/>
</dbReference>
<comment type="caution">
    <text evidence="4">The sequence shown here is derived from an EMBL/GenBank/DDBJ whole genome shotgun (WGS) entry which is preliminary data.</text>
</comment>
<protein>
    <submittedName>
        <fullName evidence="4">NAD(P)H-dependent flavin oxidoreductase</fullName>
        <ecNumber evidence="4">1.13.12.-</ecNumber>
    </submittedName>
</protein>
<dbReference type="RefSeq" id="WP_387720307.1">
    <property type="nucleotide sequence ID" value="NZ_JBIAPI010000006.1"/>
</dbReference>